<dbReference type="PANTHER" id="PTHR44086">
    <property type="entry name" value="THIOSULFATE SULFURTRANSFERASE RDL2, MITOCHONDRIAL-RELATED"/>
    <property type="match status" value="1"/>
</dbReference>
<dbReference type="PROSITE" id="PS50206">
    <property type="entry name" value="RHODANESE_3"/>
    <property type="match status" value="1"/>
</dbReference>
<evidence type="ECO:0000313" key="3">
    <source>
        <dbReference type="EMBL" id="RDJ00507.1"/>
    </source>
</evidence>
<keyword evidence="4" id="KW-1185">Reference proteome</keyword>
<reference evidence="3 4" key="1">
    <citation type="submission" date="2018-07" db="EMBL/GenBank/DDBJ databases">
        <title>Dyella solisilvae sp. nov., isolated from the pine and broad-leaved mixed forest soil.</title>
        <authorList>
            <person name="Gao Z."/>
            <person name="Qiu L."/>
        </authorList>
    </citation>
    <scope>NUCLEOTIDE SEQUENCE [LARGE SCALE GENOMIC DNA]</scope>
    <source>
        <strain evidence="3 4">DHG54</strain>
    </source>
</reference>
<protein>
    <submittedName>
        <fullName evidence="3">Rhodanese-like domain-containing protein</fullName>
    </submittedName>
</protein>
<dbReference type="Proteomes" id="UP000254711">
    <property type="component" value="Unassembled WGS sequence"/>
</dbReference>
<keyword evidence="1" id="KW-0472">Membrane</keyword>
<dbReference type="CDD" id="cd00158">
    <property type="entry name" value="RHOD"/>
    <property type="match status" value="1"/>
</dbReference>
<feature type="transmembrane region" description="Helical" evidence="1">
    <location>
        <begin position="20"/>
        <end position="37"/>
    </location>
</feature>
<dbReference type="EMBL" id="QQSY01000001">
    <property type="protein sequence ID" value="RDJ00507.1"/>
    <property type="molecule type" value="Genomic_DNA"/>
</dbReference>
<dbReference type="Gene3D" id="3.40.250.10">
    <property type="entry name" value="Rhodanese-like domain"/>
    <property type="match status" value="1"/>
</dbReference>
<dbReference type="AlphaFoldDB" id="A0A370KCX3"/>
<accession>A0A370KCX3</accession>
<dbReference type="InterPro" id="IPR036873">
    <property type="entry name" value="Rhodanese-like_dom_sf"/>
</dbReference>
<dbReference type="SUPFAM" id="SSF52821">
    <property type="entry name" value="Rhodanese/Cell cycle control phosphatase"/>
    <property type="match status" value="1"/>
</dbReference>
<comment type="caution">
    <text evidence="3">The sequence shown here is derived from an EMBL/GenBank/DDBJ whole genome shotgun (WGS) entry which is preliminary data.</text>
</comment>
<name>A0A370KCX3_9GAMM</name>
<proteinExistence type="predicted"/>
<organism evidence="3 4">
    <name type="scientific">Dyella solisilvae</name>
    <dbReference type="NCBI Taxonomy" id="1920168"/>
    <lineage>
        <taxon>Bacteria</taxon>
        <taxon>Pseudomonadati</taxon>
        <taxon>Pseudomonadota</taxon>
        <taxon>Gammaproteobacteria</taxon>
        <taxon>Lysobacterales</taxon>
        <taxon>Rhodanobacteraceae</taxon>
        <taxon>Dyella</taxon>
    </lineage>
</organism>
<sequence>MPGLKSSEPHQAARTDDHGGRWRAVVAIKGILIKTLMRIMGSGCRTATRKSGRHGGLLAVLLMLAGVGMAIAADAPLSPTQLVERQQAGQAPLLLDVRHTDEYRADHIAGALNIPVEELGSRAGALGVPHDREIVVYCVSGRRAARALETLQSMGYSHARVLDGSLNAWRDQHLPLVHDGVAAAGQSH</sequence>
<gene>
    <name evidence="3" type="ORF">DVT68_06865</name>
</gene>
<dbReference type="SMART" id="SM00450">
    <property type="entry name" value="RHOD"/>
    <property type="match status" value="1"/>
</dbReference>
<evidence type="ECO:0000259" key="2">
    <source>
        <dbReference type="PROSITE" id="PS50206"/>
    </source>
</evidence>
<dbReference type="PANTHER" id="PTHR44086:SF10">
    <property type="entry name" value="THIOSULFATE SULFURTRANSFERASE_RHODANESE-LIKE DOMAIN-CONTAINING PROTEIN 3"/>
    <property type="match status" value="1"/>
</dbReference>
<dbReference type="Pfam" id="PF00581">
    <property type="entry name" value="Rhodanese"/>
    <property type="match status" value="1"/>
</dbReference>
<dbReference type="InterPro" id="IPR001763">
    <property type="entry name" value="Rhodanese-like_dom"/>
</dbReference>
<dbReference type="GO" id="GO:0004792">
    <property type="term" value="F:thiosulfate-cyanide sulfurtransferase activity"/>
    <property type="evidence" value="ECO:0007669"/>
    <property type="project" value="TreeGrafter"/>
</dbReference>
<evidence type="ECO:0000256" key="1">
    <source>
        <dbReference type="SAM" id="Phobius"/>
    </source>
</evidence>
<evidence type="ECO:0000313" key="4">
    <source>
        <dbReference type="Proteomes" id="UP000254711"/>
    </source>
</evidence>
<feature type="transmembrane region" description="Helical" evidence="1">
    <location>
        <begin position="57"/>
        <end position="77"/>
    </location>
</feature>
<keyword evidence="1" id="KW-1133">Transmembrane helix</keyword>
<feature type="domain" description="Rhodanese" evidence="2">
    <location>
        <begin position="88"/>
        <end position="178"/>
    </location>
</feature>
<keyword evidence="1" id="KW-0812">Transmembrane</keyword>